<feature type="compositionally biased region" description="Basic and acidic residues" evidence="3">
    <location>
        <begin position="792"/>
        <end position="803"/>
    </location>
</feature>
<dbReference type="OrthoDB" id="5954088at2759"/>
<feature type="region of interest" description="Disordered" evidence="3">
    <location>
        <begin position="792"/>
        <end position="849"/>
    </location>
</feature>
<dbReference type="AlphaFoldDB" id="A0A158PNN5"/>
<feature type="compositionally biased region" description="Polar residues" evidence="3">
    <location>
        <begin position="26"/>
        <end position="42"/>
    </location>
</feature>
<dbReference type="SMART" id="SM00369">
    <property type="entry name" value="LRR_TYP"/>
    <property type="match status" value="2"/>
</dbReference>
<feature type="region of interest" description="Disordered" evidence="3">
    <location>
        <begin position="1"/>
        <end position="51"/>
    </location>
</feature>
<name>A0A158PNN5_ANISI</name>
<feature type="compositionally biased region" description="Polar residues" evidence="3">
    <location>
        <begin position="509"/>
        <end position="530"/>
    </location>
</feature>
<dbReference type="SMART" id="SM00364">
    <property type="entry name" value="LRR_BAC"/>
    <property type="match status" value="3"/>
</dbReference>
<dbReference type="PROSITE" id="PS51450">
    <property type="entry name" value="LRR"/>
    <property type="match status" value="3"/>
</dbReference>
<feature type="compositionally biased region" description="Polar residues" evidence="3">
    <location>
        <begin position="387"/>
        <end position="399"/>
    </location>
</feature>
<proteinExistence type="predicted"/>
<dbReference type="EMBL" id="UYRR01031121">
    <property type="protein sequence ID" value="VDK46229.1"/>
    <property type="molecule type" value="Genomic_DNA"/>
</dbReference>
<dbReference type="Gene3D" id="3.80.10.10">
    <property type="entry name" value="Ribonuclease Inhibitor"/>
    <property type="match status" value="2"/>
</dbReference>
<dbReference type="InterPro" id="IPR032675">
    <property type="entry name" value="LRR_dom_sf"/>
</dbReference>
<dbReference type="PANTHER" id="PTHR15454">
    <property type="entry name" value="NISCHARIN RELATED"/>
    <property type="match status" value="1"/>
</dbReference>
<evidence type="ECO:0000313" key="5">
    <source>
        <dbReference type="Proteomes" id="UP000267096"/>
    </source>
</evidence>
<feature type="compositionally biased region" description="Low complexity" evidence="3">
    <location>
        <begin position="441"/>
        <end position="450"/>
    </location>
</feature>
<accession>A0A158PNN5</accession>
<keyword evidence="5" id="KW-1185">Reference proteome</keyword>
<organism evidence="6">
    <name type="scientific">Anisakis simplex</name>
    <name type="common">Herring worm</name>
    <dbReference type="NCBI Taxonomy" id="6269"/>
    <lineage>
        <taxon>Eukaryota</taxon>
        <taxon>Metazoa</taxon>
        <taxon>Ecdysozoa</taxon>
        <taxon>Nematoda</taxon>
        <taxon>Chromadorea</taxon>
        <taxon>Rhabditida</taxon>
        <taxon>Spirurina</taxon>
        <taxon>Ascaridomorpha</taxon>
        <taxon>Ascaridoidea</taxon>
        <taxon>Anisakidae</taxon>
        <taxon>Anisakis</taxon>
        <taxon>Anisakis simplex complex</taxon>
    </lineage>
</organism>
<protein>
    <submittedName>
        <fullName evidence="6">Centrosomal protein of 97 kDa (inferred by orthology to a human protein)</fullName>
    </submittedName>
</protein>
<dbReference type="WBParaSite" id="ASIM_0001248801-mRNA-1">
    <property type="protein sequence ID" value="ASIM_0001248801-mRNA-1"/>
    <property type="gene ID" value="ASIM_0001248801"/>
</dbReference>
<feature type="region of interest" description="Disordered" evidence="3">
    <location>
        <begin position="364"/>
        <end position="412"/>
    </location>
</feature>
<evidence type="ECO:0000313" key="6">
    <source>
        <dbReference type="WBParaSite" id="ASIM_0001248801-mRNA-1"/>
    </source>
</evidence>
<evidence type="ECO:0000256" key="2">
    <source>
        <dbReference type="ARBA" id="ARBA00022737"/>
    </source>
</evidence>
<dbReference type="InterPro" id="IPR003591">
    <property type="entry name" value="Leu-rich_rpt_typical-subtyp"/>
</dbReference>
<sequence>MVVESDENSLSESSKVGMKTGDGLTEINTNTTETPSKTAVKSNDSEQPEIKKGKLDLSRRGYGKLSLRYKDVYNEVKYLDISHNNFKFINGLNLFANCVEIRANHNCLERLSSFQSLKNVLQVLDASNNMIINCENLATLWALITLNASHNRISQLPLLDRLSHLKHLDLSSNRFEALPRLCRLNSLEVLNLNNNRIASLDDCSRLLPADIKSLDIGNNAIADLRQAKNLSCLRSLDSLMWSGNPCVSFDSRTFTYRPYLYSCCIGSSLNVVDGFALKEPEIIKGELLCTMNQTKRAQTNAELCALLAKECPIEVDLNDISSLSSFDDRLLRVLEKRREYMSATTDGDDEFSRSSILDRCASKLNQSQSRVQSQPRPPQARSRSSSYTRIENESNTSVEVNHPSDKNNNRNVLHLDSSSISDQLISTENSQLLHTPKSRSESPPVSASSMTSSSTFVLFHQESCSESISVAQYVYFPKTRSPRGIPMARYSTVKSVTQPTRGRLCSRISSRNPKYSMHRYTSNDSENSATLRPKGKLTTSQRKSVTGIKPKAGKTTPRNSVSSRVRLSTYTTTPKSTSATRTRTTVKPSVVVHSKNTYSKAQLHAVVIIQLKAWWRAVRTRRAWRVRLMEMRLRRYAKEKQQISGRLAAISAECEQLSRIVEQQSQWMQDINNFVLLSQEKMESRLAEHEECLRRCLPVPAQVEFIRNSPTEITLQWQDIIMPDKRYVLYVDGQDCGTIRAQMKKAKIQDLNPAKESVVEIQCVHGNNKGSKSMPLIIPPMCEQICTQTDRDVVDESGDREGGLPEQAGFSNSVGDSASFHESAVKDKQSQEKQQEEETDHERTPSEEG</sequence>
<feature type="region of interest" description="Disordered" evidence="3">
    <location>
        <begin position="430"/>
        <end position="450"/>
    </location>
</feature>
<reference evidence="4 5" key="2">
    <citation type="submission" date="2018-11" db="EMBL/GenBank/DDBJ databases">
        <authorList>
            <consortium name="Pathogen Informatics"/>
        </authorList>
    </citation>
    <scope>NUCLEOTIDE SEQUENCE [LARGE SCALE GENOMIC DNA]</scope>
</reference>
<feature type="compositionally biased region" description="Low complexity" evidence="3">
    <location>
        <begin position="366"/>
        <end position="386"/>
    </location>
</feature>
<dbReference type="GO" id="GO:0005737">
    <property type="term" value="C:cytoplasm"/>
    <property type="evidence" value="ECO:0007669"/>
    <property type="project" value="TreeGrafter"/>
</dbReference>
<gene>
    <name evidence="4" type="ORF">ASIM_LOCUS11954</name>
</gene>
<reference evidence="6" key="1">
    <citation type="submission" date="2016-04" db="UniProtKB">
        <authorList>
            <consortium name="WormBaseParasite"/>
        </authorList>
    </citation>
    <scope>IDENTIFICATION</scope>
</reference>
<dbReference type="Proteomes" id="UP000267096">
    <property type="component" value="Unassembled WGS sequence"/>
</dbReference>
<evidence type="ECO:0000313" key="4">
    <source>
        <dbReference type="EMBL" id="VDK46229.1"/>
    </source>
</evidence>
<dbReference type="SUPFAM" id="SSF52058">
    <property type="entry name" value="L domain-like"/>
    <property type="match status" value="1"/>
</dbReference>
<evidence type="ECO:0000256" key="3">
    <source>
        <dbReference type="SAM" id="MobiDB-lite"/>
    </source>
</evidence>
<keyword evidence="2" id="KW-0677">Repeat</keyword>
<feature type="region of interest" description="Disordered" evidence="3">
    <location>
        <begin position="509"/>
        <end position="564"/>
    </location>
</feature>
<keyword evidence="1" id="KW-0433">Leucine-rich repeat</keyword>
<dbReference type="InterPro" id="IPR001611">
    <property type="entry name" value="Leu-rich_rpt"/>
</dbReference>
<dbReference type="PANTHER" id="PTHR15454:SF70">
    <property type="entry name" value="LEUCINE-RICH REPEAT PROTEIN (LRRP)"/>
    <property type="match status" value="1"/>
</dbReference>
<feature type="compositionally biased region" description="Basic and acidic residues" evidence="3">
    <location>
        <begin position="823"/>
        <end position="849"/>
    </location>
</feature>
<evidence type="ECO:0000256" key="1">
    <source>
        <dbReference type="ARBA" id="ARBA00022614"/>
    </source>
</evidence>